<dbReference type="AlphaFoldDB" id="A0A0G0QR06"/>
<keyword evidence="1" id="KW-0472">Membrane</keyword>
<accession>A0A0G0QR06</accession>
<organism evidence="3 4">
    <name type="scientific">Candidatus Yanofskybacteria bacterium GW2011_GWE2_40_11</name>
    <dbReference type="NCBI Taxonomy" id="1619033"/>
    <lineage>
        <taxon>Bacteria</taxon>
        <taxon>Candidatus Yanofskyibacteriota</taxon>
    </lineage>
</organism>
<keyword evidence="1" id="KW-0812">Transmembrane</keyword>
<feature type="domain" description="CBU-0592-like" evidence="2">
    <location>
        <begin position="12"/>
        <end position="81"/>
    </location>
</feature>
<dbReference type="Proteomes" id="UP000034072">
    <property type="component" value="Unassembled WGS sequence"/>
</dbReference>
<evidence type="ECO:0000256" key="1">
    <source>
        <dbReference type="SAM" id="Phobius"/>
    </source>
</evidence>
<feature type="transmembrane region" description="Helical" evidence="1">
    <location>
        <begin position="59"/>
        <end position="78"/>
    </location>
</feature>
<evidence type="ECO:0000313" key="3">
    <source>
        <dbReference type="EMBL" id="KKR39776.1"/>
    </source>
</evidence>
<sequence length="84" mass="9549">MFIKNHKIVGAYGWYGMVAIVLAYALNNFGVISVSGYWYPFLNITGSLGIIADSWYHKAWQSVILNVVWIIVAIFALIKSLYFQ</sequence>
<dbReference type="EMBL" id="LBXZ01000013">
    <property type="protein sequence ID" value="KKR39776.1"/>
    <property type="molecule type" value="Genomic_DNA"/>
</dbReference>
<dbReference type="InterPro" id="IPR058058">
    <property type="entry name" value="CBU_0592-like"/>
</dbReference>
<evidence type="ECO:0000313" key="4">
    <source>
        <dbReference type="Proteomes" id="UP000034072"/>
    </source>
</evidence>
<reference evidence="3 4" key="1">
    <citation type="journal article" date="2015" name="Nature">
        <title>rRNA introns, odd ribosomes, and small enigmatic genomes across a large radiation of phyla.</title>
        <authorList>
            <person name="Brown C.T."/>
            <person name="Hug L.A."/>
            <person name="Thomas B.C."/>
            <person name="Sharon I."/>
            <person name="Castelle C.J."/>
            <person name="Singh A."/>
            <person name="Wilkins M.J."/>
            <person name="Williams K.H."/>
            <person name="Banfield J.F."/>
        </authorList>
    </citation>
    <scope>NUCLEOTIDE SEQUENCE [LARGE SCALE GENOMIC DNA]</scope>
</reference>
<evidence type="ECO:0000259" key="2">
    <source>
        <dbReference type="Pfam" id="PF26604"/>
    </source>
</evidence>
<keyword evidence="1" id="KW-1133">Transmembrane helix</keyword>
<feature type="transmembrane region" description="Helical" evidence="1">
    <location>
        <begin position="12"/>
        <end position="39"/>
    </location>
</feature>
<gene>
    <name evidence="3" type="ORF">UT75_C0013G0013</name>
</gene>
<protein>
    <recommendedName>
        <fullName evidence="2">CBU-0592-like domain-containing protein</fullName>
    </recommendedName>
</protein>
<dbReference type="NCBIfam" id="NF047864">
    <property type="entry name" value="CBU_0592_membra"/>
    <property type="match status" value="1"/>
</dbReference>
<comment type="caution">
    <text evidence="3">The sequence shown here is derived from an EMBL/GenBank/DDBJ whole genome shotgun (WGS) entry which is preliminary data.</text>
</comment>
<proteinExistence type="predicted"/>
<dbReference type="Pfam" id="PF26604">
    <property type="entry name" value="CBU_0592"/>
    <property type="match status" value="1"/>
</dbReference>
<name>A0A0G0QR06_9BACT</name>